<evidence type="ECO:0000313" key="3">
    <source>
        <dbReference type="Proteomes" id="UP000320857"/>
    </source>
</evidence>
<keyword evidence="3" id="KW-1185">Reference proteome</keyword>
<comment type="caution">
    <text evidence="2">The sequence shown here is derived from an EMBL/GenBank/DDBJ whole genome shotgun (WGS) entry which is preliminary data.</text>
</comment>
<dbReference type="GO" id="GO:0004527">
    <property type="term" value="F:exonuclease activity"/>
    <property type="evidence" value="ECO:0007669"/>
    <property type="project" value="UniProtKB-KW"/>
</dbReference>
<dbReference type="SUPFAM" id="SSF56219">
    <property type="entry name" value="DNase I-like"/>
    <property type="match status" value="1"/>
</dbReference>
<dbReference type="Pfam" id="PF03372">
    <property type="entry name" value="Exo_endo_phos"/>
    <property type="match status" value="1"/>
</dbReference>
<keyword evidence="2" id="KW-0255">Endonuclease</keyword>
<evidence type="ECO:0000259" key="1">
    <source>
        <dbReference type="Pfam" id="PF03372"/>
    </source>
</evidence>
<feature type="non-terminal residue" evidence="2">
    <location>
        <position position="1"/>
    </location>
</feature>
<dbReference type="EMBL" id="VJYK02000368">
    <property type="protein sequence ID" value="MQS04867.1"/>
    <property type="molecule type" value="Genomic_DNA"/>
</dbReference>
<keyword evidence="2" id="KW-0540">Nuclease</keyword>
<keyword evidence="2" id="KW-0269">Exonuclease</keyword>
<proteinExistence type="predicted"/>
<dbReference type="GO" id="GO:0004519">
    <property type="term" value="F:endonuclease activity"/>
    <property type="evidence" value="ECO:0007669"/>
    <property type="project" value="UniProtKB-KW"/>
</dbReference>
<accession>A0A5P0YZ79</accession>
<name>A0A5P0YZ79_9ACTN</name>
<dbReference type="Proteomes" id="UP000320857">
    <property type="component" value="Unassembled WGS sequence"/>
</dbReference>
<gene>
    <name evidence="2" type="ORF">FNX44_023995</name>
</gene>
<protein>
    <submittedName>
        <fullName evidence="2">Endonuclease/exonuclease/phosphatase family protein</fullName>
    </submittedName>
</protein>
<sequence>LPDPEPPAQIRVLTANLRQGQALDALLAALRQERPHLVSVQECDAECARRLRGSAVRDGHPYQVFAGDGAAEGSAILSTYPLSARPRVPGTLSMPGAVADVRGLPVRFQVAHPMPPEPLRLEVWRRELAALRTFAARRGGERTIIAGDFNATQDHAAFRAIVDTGMRDAARLAGRSRTATWPVPLAPRVGAQIDHVLVSERLVPVRARFLPLAGSDHLAVLVELRVYE</sequence>
<dbReference type="OrthoDB" id="2340043at2"/>
<feature type="domain" description="Endonuclease/exonuclease/phosphatase" evidence="1">
    <location>
        <begin position="14"/>
        <end position="217"/>
    </location>
</feature>
<evidence type="ECO:0000313" key="2">
    <source>
        <dbReference type="EMBL" id="MQS04867.1"/>
    </source>
</evidence>
<keyword evidence="2" id="KW-0378">Hydrolase</keyword>
<dbReference type="InterPro" id="IPR036691">
    <property type="entry name" value="Endo/exonu/phosph_ase_sf"/>
</dbReference>
<dbReference type="RefSeq" id="WP_143650967.1">
    <property type="nucleotide sequence ID" value="NZ_VJYK02000368.1"/>
</dbReference>
<dbReference type="Gene3D" id="3.60.10.10">
    <property type="entry name" value="Endonuclease/exonuclease/phosphatase"/>
    <property type="match status" value="1"/>
</dbReference>
<dbReference type="AlphaFoldDB" id="A0A5P0YZ79"/>
<dbReference type="InterPro" id="IPR005135">
    <property type="entry name" value="Endo/exonuclease/phosphatase"/>
</dbReference>
<organism evidence="2 3">
    <name type="scientific">Streptomyces alkaliterrae</name>
    <dbReference type="NCBI Taxonomy" id="2213162"/>
    <lineage>
        <taxon>Bacteria</taxon>
        <taxon>Bacillati</taxon>
        <taxon>Actinomycetota</taxon>
        <taxon>Actinomycetes</taxon>
        <taxon>Kitasatosporales</taxon>
        <taxon>Streptomycetaceae</taxon>
        <taxon>Streptomyces</taxon>
    </lineage>
</organism>
<reference evidence="2 3" key="1">
    <citation type="submission" date="2019-10" db="EMBL/GenBank/DDBJ databases">
        <title>Streptomyces sp. nov., a novel actinobacterium isolated from alkaline environment.</title>
        <authorList>
            <person name="Golinska P."/>
        </authorList>
    </citation>
    <scope>NUCLEOTIDE SEQUENCE [LARGE SCALE GENOMIC DNA]</scope>
    <source>
        <strain evidence="2 3">OF1</strain>
    </source>
</reference>